<comment type="caution">
    <text evidence="2">The sequence shown here is derived from an EMBL/GenBank/DDBJ whole genome shotgun (WGS) entry which is preliminary data.</text>
</comment>
<name>A0A645B9D1_9ZZZZ</name>
<feature type="region of interest" description="Disordered" evidence="1">
    <location>
        <begin position="131"/>
        <end position="214"/>
    </location>
</feature>
<dbReference type="AlphaFoldDB" id="A0A645B9D1"/>
<sequence length="214" mass="22463">MVEDVLAGEPVHQQARRHVEGPRRRVRRGLLLPEPGELRPDRLGGQVGVTGAVDLLGAEQLVQFADLLGGAGVDPVQGRRRHPMAVRIAEHQGRSHARHPDGGEPGGGERAELGAQGDELVPPHLAVHRDQPGAAAVDPVRTCRTAQDPPVEGDGDGFRAGGTDIHPEHDAAAHGPQSASMPDERTGGVGRLRVRPRPARARTPARPGGSGRAG</sequence>
<evidence type="ECO:0000313" key="2">
    <source>
        <dbReference type="EMBL" id="MPM62007.1"/>
    </source>
</evidence>
<gene>
    <name evidence="2" type="ORF">SDC9_108872</name>
</gene>
<feature type="region of interest" description="Disordered" evidence="1">
    <location>
        <begin position="89"/>
        <end position="114"/>
    </location>
</feature>
<accession>A0A645B9D1</accession>
<dbReference type="EMBL" id="VSSQ01018641">
    <property type="protein sequence ID" value="MPM62007.1"/>
    <property type="molecule type" value="Genomic_DNA"/>
</dbReference>
<reference evidence="2" key="1">
    <citation type="submission" date="2019-08" db="EMBL/GenBank/DDBJ databases">
        <authorList>
            <person name="Kucharzyk K."/>
            <person name="Murdoch R.W."/>
            <person name="Higgins S."/>
            <person name="Loffler F."/>
        </authorList>
    </citation>
    <scope>NUCLEOTIDE SEQUENCE</scope>
</reference>
<protein>
    <submittedName>
        <fullName evidence="2">Uncharacterized protein</fullName>
    </submittedName>
</protein>
<proteinExistence type="predicted"/>
<evidence type="ECO:0000256" key="1">
    <source>
        <dbReference type="SAM" id="MobiDB-lite"/>
    </source>
</evidence>
<organism evidence="2">
    <name type="scientific">bioreactor metagenome</name>
    <dbReference type="NCBI Taxonomy" id="1076179"/>
    <lineage>
        <taxon>unclassified sequences</taxon>
        <taxon>metagenomes</taxon>
        <taxon>ecological metagenomes</taxon>
    </lineage>
</organism>
<feature type="compositionally biased region" description="Basic and acidic residues" evidence="1">
    <location>
        <begin position="89"/>
        <end position="112"/>
    </location>
</feature>
<feature type="region of interest" description="Disordered" evidence="1">
    <location>
        <begin position="1"/>
        <end position="22"/>
    </location>
</feature>